<reference evidence="2" key="1">
    <citation type="submission" date="2016-08" db="EMBL/GenBank/DDBJ databases">
        <authorList>
            <person name="Varghese N."/>
            <person name="Submissions Spin"/>
        </authorList>
    </citation>
    <scope>NUCLEOTIDE SEQUENCE [LARGE SCALE GENOMIC DNA]</scope>
    <source>
        <strain evidence="2">R-53094</strain>
    </source>
</reference>
<proteinExistence type="predicted"/>
<organism evidence="1 2">
    <name type="scientific">Weissella bombi</name>
    <dbReference type="NCBI Taxonomy" id="1505725"/>
    <lineage>
        <taxon>Bacteria</taxon>
        <taxon>Bacillati</taxon>
        <taxon>Bacillota</taxon>
        <taxon>Bacilli</taxon>
        <taxon>Lactobacillales</taxon>
        <taxon>Lactobacillaceae</taxon>
        <taxon>Weissella</taxon>
    </lineage>
</organism>
<accession>A0A1C4A1H7</accession>
<name>A0A1C4A1H7_9LACO</name>
<protein>
    <submittedName>
        <fullName evidence="1">Uncharacterized protein</fullName>
    </submittedName>
</protein>
<dbReference type="Proteomes" id="UP000199268">
    <property type="component" value="Unassembled WGS sequence"/>
</dbReference>
<dbReference type="AlphaFoldDB" id="A0A1C4A1H7"/>
<gene>
    <name evidence="1" type="ORF">GA0061074_103120</name>
</gene>
<evidence type="ECO:0000313" key="1">
    <source>
        <dbReference type="EMBL" id="SCB88431.1"/>
    </source>
</evidence>
<dbReference type="RefSeq" id="WP_092461992.1">
    <property type="nucleotide sequence ID" value="NZ_BJEE01000004.1"/>
</dbReference>
<evidence type="ECO:0000313" key="2">
    <source>
        <dbReference type="Proteomes" id="UP000199268"/>
    </source>
</evidence>
<dbReference type="EMBL" id="FMAO01000003">
    <property type="protein sequence ID" value="SCB88431.1"/>
    <property type="molecule type" value="Genomic_DNA"/>
</dbReference>
<dbReference type="STRING" id="1505725.GA0061074_103120"/>
<sequence length="217" mass="25754">MVSKYPKSKKVSLTKQRRQETWAQLSSEQQLAIRRHIRYQQTSLFMNYELVGHGRHWSLTDYRENLNYDTQLGPQLYCDCGRRLKHQYILVNDLGDEIKLGITHFADHIGIPEQVARQLQAEIHHLNFGLDELLQRVRRHAGLNTDMQRWFLSHQDLFPDAPAHTADFISNNLPPDRDIQDDIVRKYKKATYVKKPRTHKKRAKLSKNAWQEIFRDI</sequence>
<keyword evidence="2" id="KW-1185">Reference proteome</keyword>
<dbReference type="OrthoDB" id="2183421at2"/>